<reference evidence="2 3" key="1">
    <citation type="journal article" date="2011" name="PLoS Genet.">
        <title>Comparative genomic analysis of human fungal pathogens causing paracoccidioidomycosis.</title>
        <authorList>
            <person name="Desjardins C.A."/>
            <person name="Champion M.D."/>
            <person name="Holder J.W."/>
            <person name="Muszewska A."/>
            <person name="Goldberg J."/>
            <person name="Bailao A.M."/>
            <person name="Brigido M.M."/>
            <person name="Ferreira M.E."/>
            <person name="Garcia A.M."/>
            <person name="Grynberg M."/>
            <person name="Gujja S."/>
            <person name="Heiman D.I."/>
            <person name="Henn M.R."/>
            <person name="Kodira C.D."/>
            <person name="Leon-Narvaez H."/>
            <person name="Longo L.V."/>
            <person name="Ma L.J."/>
            <person name="Malavazi I."/>
            <person name="Matsuo A.L."/>
            <person name="Morais F.V."/>
            <person name="Pereira M."/>
            <person name="Rodriguez-Brito S."/>
            <person name="Sakthikumar S."/>
            <person name="Salem-Izacc S.M."/>
            <person name="Sykes S.M."/>
            <person name="Teixeira M.M."/>
            <person name="Vallejo M.C."/>
            <person name="Walter M.E."/>
            <person name="Yandava C."/>
            <person name="Young S."/>
            <person name="Zeng Q."/>
            <person name="Zucker J."/>
            <person name="Felipe M.S."/>
            <person name="Goldman G.H."/>
            <person name="Haas B.J."/>
            <person name="McEwen J.G."/>
            <person name="Nino-Vega G."/>
            <person name="Puccia R."/>
            <person name="San-Blas G."/>
            <person name="Soares C.M."/>
            <person name="Birren B.W."/>
            <person name="Cuomo C.A."/>
        </authorList>
    </citation>
    <scope>NUCLEOTIDE SEQUENCE [LARGE SCALE GENOMIC DNA]</scope>
    <source>
        <strain evidence="2 3">Pb18</strain>
    </source>
</reference>
<evidence type="ECO:0000313" key="3">
    <source>
        <dbReference type="Proteomes" id="UP000001628"/>
    </source>
</evidence>
<accession>A0A0A0HVJ2</accession>
<dbReference type="VEuPathDB" id="FungiDB:PADG_11583"/>
<dbReference type="AlphaFoldDB" id="A0A0A0HVJ2"/>
<dbReference type="KEGG" id="pbn:PADG_11583"/>
<feature type="compositionally biased region" description="Polar residues" evidence="1">
    <location>
        <begin position="94"/>
        <end position="103"/>
    </location>
</feature>
<feature type="region of interest" description="Disordered" evidence="1">
    <location>
        <begin position="81"/>
        <end position="103"/>
    </location>
</feature>
<proteinExistence type="predicted"/>
<dbReference type="RefSeq" id="XP_010759039.1">
    <property type="nucleotide sequence ID" value="XM_010760737.1"/>
</dbReference>
<gene>
    <name evidence="2" type="ORF">PADG_11583</name>
</gene>
<dbReference type="GeneID" id="22587480"/>
<dbReference type="HOGENOM" id="CLU_2306918_0_0_1"/>
<dbReference type="InParanoid" id="A0A0A0HVJ2"/>
<dbReference type="eggNOG" id="ENOG502T3YW">
    <property type="taxonomic scope" value="Eukaryota"/>
</dbReference>
<evidence type="ECO:0000313" key="2">
    <source>
        <dbReference type="EMBL" id="KGM92383.1"/>
    </source>
</evidence>
<dbReference type="Proteomes" id="UP000001628">
    <property type="component" value="Unassembled WGS sequence"/>
</dbReference>
<evidence type="ECO:0000256" key="1">
    <source>
        <dbReference type="SAM" id="MobiDB-lite"/>
    </source>
</evidence>
<keyword evidence="3" id="KW-1185">Reference proteome</keyword>
<protein>
    <submittedName>
        <fullName evidence="2">Uncharacterized protein</fullName>
    </submittedName>
</protein>
<dbReference type="EMBL" id="KN275959">
    <property type="protein sequence ID" value="KGM92383.1"/>
    <property type="molecule type" value="Genomic_DNA"/>
</dbReference>
<sequence length="103" mass="11661">MPGILTQNTVNRFMHEGSKSPRIVIIHTHASGPWRHASAYWKGLARAEREIKHSGSIPESYYYRPKSEISKNLTWYRKSKSVGSRNGVDGDSDLISSNYKLGI</sequence>
<name>A0A0A0HVJ2_PARBD</name>
<organism evidence="2 3">
    <name type="scientific">Paracoccidioides brasiliensis (strain Pb18)</name>
    <dbReference type="NCBI Taxonomy" id="502780"/>
    <lineage>
        <taxon>Eukaryota</taxon>
        <taxon>Fungi</taxon>
        <taxon>Dikarya</taxon>
        <taxon>Ascomycota</taxon>
        <taxon>Pezizomycotina</taxon>
        <taxon>Eurotiomycetes</taxon>
        <taxon>Eurotiomycetidae</taxon>
        <taxon>Onygenales</taxon>
        <taxon>Ajellomycetaceae</taxon>
        <taxon>Paracoccidioides</taxon>
    </lineage>
</organism>